<dbReference type="AlphaFoldDB" id="A0A9P8E526"/>
<reference evidence="2" key="1">
    <citation type="journal article" date="2021" name="J Fungi (Basel)">
        <title>Virulence traits and population genomics of the black yeast Aureobasidium melanogenum.</title>
        <authorList>
            <person name="Cernosa A."/>
            <person name="Sun X."/>
            <person name="Gostincar C."/>
            <person name="Fang C."/>
            <person name="Gunde-Cimerman N."/>
            <person name="Song Z."/>
        </authorList>
    </citation>
    <scope>NUCLEOTIDE SEQUENCE</scope>
    <source>
        <strain evidence="2">EXF-9911</strain>
    </source>
</reference>
<feature type="transmembrane region" description="Helical" evidence="1">
    <location>
        <begin position="198"/>
        <end position="220"/>
    </location>
</feature>
<keyword evidence="1" id="KW-0472">Membrane</keyword>
<feature type="transmembrane region" description="Helical" evidence="1">
    <location>
        <begin position="130"/>
        <end position="152"/>
    </location>
</feature>
<organism evidence="2 3">
    <name type="scientific">Aureobasidium melanogenum</name>
    <name type="common">Aureobasidium pullulans var. melanogenum</name>
    <dbReference type="NCBI Taxonomy" id="46634"/>
    <lineage>
        <taxon>Eukaryota</taxon>
        <taxon>Fungi</taxon>
        <taxon>Dikarya</taxon>
        <taxon>Ascomycota</taxon>
        <taxon>Pezizomycotina</taxon>
        <taxon>Dothideomycetes</taxon>
        <taxon>Dothideomycetidae</taxon>
        <taxon>Dothideales</taxon>
        <taxon>Saccotheciaceae</taxon>
        <taxon>Aureobasidium</taxon>
    </lineage>
</organism>
<dbReference type="OrthoDB" id="440424at2759"/>
<protein>
    <submittedName>
        <fullName evidence="2">Uncharacterized protein</fullName>
    </submittedName>
</protein>
<keyword evidence="1" id="KW-0812">Transmembrane</keyword>
<dbReference type="EMBL" id="JAHFXF010000877">
    <property type="protein sequence ID" value="KAG9681468.1"/>
    <property type="molecule type" value="Genomic_DNA"/>
</dbReference>
<reference evidence="2" key="2">
    <citation type="submission" date="2021-08" db="EMBL/GenBank/DDBJ databases">
        <authorList>
            <person name="Gostincar C."/>
            <person name="Sun X."/>
            <person name="Song Z."/>
            <person name="Gunde-Cimerman N."/>
        </authorList>
    </citation>
    <scope>NUCLEOTIDE SEQUENCE</scope>
    <source>
        <strain evidence="2">EXF-9911</strain>
    </source>
</reference>
<dbReference type="Proteomes" id="UP000779574">
    <property type="component" value="Unassembled WGS sequence"/>
</dbReference>
<proteinExistence type="predicted"/>
<accession>A0A9P8E526</accession>
<name>A0A9P8E526_AURME</name>
<comment type="caution">
    <text evidence="2">The sequence shown here is derived from an EMBL/GenBank/DDBJ whole genome shotgun (WGS) entry which is preliminary data.</text>
</comment>
<sequence>MIDTHKTLSCPRVTPFSLIASPIPQSRFPNSGLYQPSTSNKLSELNSRPSHQYSQPTAFFTMAAHGHEVPEWLHQFFTQVKLEDIAHAMRNITLADFTHLINIAKGQKLNATTVTKLYEEASKVSGAGTALFTVALVIAVIAFCFPMAAAALFLTPLGFTMNNIAAASIASTSQSIWGVNALFSLLQSAAMGGYGAPVVAAVVQGASAVSAGFSALKLWSMGNWTMPWKL</sequence>
<evidence type="ECO:0000313" key="2">
    <source>
        <dbReference type="EMBL" id="KAG9681468.1"/>
    </source>
</evidence>
<evidence type="ECO:0000313" key="3">
    <source>
        <dbReference type="Proteomes" id="UP000779574"/>
    </source>
</evidence>
<feature type="non-terminal residue" evidence="2">
    <location>
        <position position="230"/>
    </location>
</feature>
<feature type="transmembrane region" description="Helical" evidence="1">
    <location>
        <begin position="164"/>
        <end position="186"/>
    </location>
</feature>
<evidence type="ECO:0000256" key="1">
    <source>
        <dbReference type="SAM" id="Phobius"/>
    </source>
</evidence>
<keyword evidence="1" id="KW-1133">Transmembrane helix</keyword>
<gene>
    <name evidence="2" type="ORF">KCU76_g14485</name>
</gene>